<dbReference type="GO" id="GO:0008703">
    <property type="term" value="F:5-amino-6-(5-phosphoribosylamino)uracil reductase activity"/>
    <property type="evidence" value="ECO:0007669"/>
    <property type="project" value="InterPro"/>
</dbReference>
<evidence type="ECO:0000313" key="3">
    <source>
        <dbReference type="Proteomes" id="UP000612362"/>
    </source>
</evidence>
<accession>A0A8J3MVE0</accession>
<reference evidence="2" key="1">
    <citation type="submission" date="2020-10" db="EMBL/GenBank/DDBJ databases">
        <title>Taxonomic study of unclassified bacteria belonging to the class Ktedonobacteria.</title>
        <authorList>
            <person name="Yabe S."/>
            <person name="Wang C.M."/>
            <person name="Zheng Y."/>
            <person name="Sakai Y."/>
            <person name="Cavaletti L."/>
            <person name="Monciardini P."/>
            <person name="Donadio S."/>
        </authorList>
    </citation>
    <scope>NUCLEOTIDE SEQUENCE</scope>
    <source>
        <strain evidence="2">SOSP1-1</strain>
    </source>
</reference>
<dbReference type="Proteomes" id="UP000612362">
    <property type="component" value="Unassembled WGS sequence"/>
</dbReference>
<feature type="domain" description="Bacterial bifunctional deaminase-reductase C-terminal" evidence="1">
    <location>
        <begin position="3"/>
        <end position="171"/>
    </location>
</feature>
<evidence type="ECO:0000313" key="2">
    <source>
        <dbReference type="EMBL" id="GHO47846.1"/>
    </source>
</evidence>
<dbReference type="AlphaFoldDB" id="A0A8J3MVE0"/>
<dbReference type="InterPro" id="IPR024072">
    <property type="entry name" value="DHFR-like_dom_sf"/>
</dbReference>
<name>A0A8J3MVE0_9CHLR</name>
<dbReference type="Gene3D" id="3.40.430.10">
    <property type="entry name" value="Dihydrofolate Reductase, subunit A"/>
    <property type="match status" value="1"/>
</dbReference>
<dbReference type="EMBL" id="BNJF01000003">
    <property type="protein sequence ID" value="GHO47846.1"/>
    <property type="molecule type" value="Genomic_DNA"/>
</dbReference>
<dbReference type="InterPro" id="IPR002734">
    <property type="entry name" value="RibDG_C"/>
</dbReference>
<gene>
    <name evidence="2" type="ORF">KSX_60090</name>
</gene>
<dbReference type="Pfam" id="PF01872">
    <property type="entry name" value="RibD_C"/>
    <property type="match status" value="1"/>
</dbReference>
<comment type="caution">
    <text evidence="2">The sequence shown here is derived from an EMBL/GenBank/DDBJ whole genome shotgun (WGS) entry which is preliminary data.</text>
</comment>
<keyword evidence="3" id="KW-1185">Reference proteome</keyword>
<dbReference type="RefSeq" id="WP_220197078.1">
    <property type="nucleotide sequence ID" value="NZ_BNJF01000003.1"/>
</dbReference>
<evidence type="ECO:0000259" key="1">
    <source>
        <dbReference type="Pfam" id="PF01872"/>
    </source>
</evidence>
<dbReference type="GO" id="GO:0009231">
    <property type="term" value="P:riboflavin biosynthetic process"/>
    <property type="evidence" value="ECO:0007669"/>
    <property type="project" value="InterPro"/>
</dbReference>
<organism evidence="2 3">
    <name type="scientific">Ktedonospora formicarum</name>
    <dbReference type="NCBI Taxonomy" id="2778364"/>
    <lineage>
        <taxon>Bacteria</taxon>
        <taxon>Bacillati</taxon>
        <taxon>Chloroflexota</taxon>
        <taxon>Ktedonobacteria</taxon>
        <taxon>Ktedonobacterales</taxon>
        <taxon>Ktedonobacteraceae</taxon>
        <taxon>Ktedonospora</taxon>
    </lineage>
</organism>
<dbReference type="SUPFAM" id="SSF53597">
    <property type="entry name" value="Dihydrofolate reductase-like"/>
    <property type="match status" value="1"/>
</dbReference>
<protein>
    <submittedName>
        <fullName evidence="2">Deaminase</fullName>
    </submittedName>
</protein>
<proteinExistence type="predicted"/>
<sequence length="186" mass="20510">MGKVMFGLSVSLDGFIADKNDDITEVFAWFANAWDRFHEVVGDSLNETGAVVMGRRSFDQIYNENGWVFPDGTAPDWPVVVLQSAPREAEQKGKTRFYFVNDGIESAIAKAQELAGEKHVALHGASVPQQALKAGLLDEFHMATAHVLLGEGVRLFDHLGSKPLHLEHLRTLETPGATHLSFRVVK</sequence>